<dbReference type="NCBIfam" id="NF002199">
    <property type="entry name" value="PRK01060.1-4"/>
    <property type="match status" value="1"/>
</dbReference>
<dbReference type="Pfam" id="PF01261">
    <property type="entry name" value="AP_endonuc_2"/>
    <property type="match status" value="1"/>
</dbReference>
<keyword evidence="4" id="KW-0227">DNA damage</keyword>
<dbReference type="OrthoDB" id="7663182at2759"/>
<dbReference type="InterPro" id="IPR036237">
    <property type="entry name" value="Xyl_isomerase-like_sf"/>
</dbReference>
<dbReference type="PROSITE" id="PS00729">
    <property type="entry name" value="AP_NUCLEASE_F2_1"/>
    <property type="match status" value="1"/>
</dbReference>
<reference evidence="11" key="1">
    <citation type="submission" date="2013-12" db="EMBL/GenBank/DDBJ databases">
        <title>The Genome Sequence of Aphanomyces invadans NJM9701.</title>
        <authorList>
            <consortium name="The Broad Institute Genomics Platform"/>
            <person name="Russ C."/>
            <person name="Tyler B."/>
            <person name="van West P."/>
            <person name="Dieguez-Uribeondo J."/>
            <person name="Young S.K."/>
            <person name="Zeng Q."/>
            <person name="Gargeya S."/>
            <person name="Fitzgerald M."/>
            <person name="Abouelleil A."/>
            <person name="Alvarado L."/>
            <person name="Chapman S.B."/>
            <person name="Gainer-Dewar J."/>
            <person name="Goldberg J."/>
            <person name="Griggs A."/>
            <person name="Gujja S."/>
            <person name="Hansen M."/>
            <person name="Howarth C."/>
            <person name="Imamovic A."/>
            <person name="Ireland A."/>
            <person name="Larimer J."/>
            <person name="McCowan C."/>
            <person name="Murphy C."/>
            <person name="Pearson M."/>
            <person name="Poon T.W."/>
            <person name="Priest M."/>
            <person name="Roberts A."/>
            <person name="Saif S."/>
            <person name="Shea T."/>
            <person name="Sykes S."/>
            <person name="Wortman J."/>
            <person name="Nusbaum C."/>
            <person name="Birren B."/>
        </authorList>
    </citation>
    <scope>NUCLEOTIDE SEQUENCE [LARGE SCALE GENOMIC DNA]</scope>
    <source>
        <strain evidence="11">NJM9701</strain>
    </source>
</reference>
<dbReference type="PROSITE" id="PS00731">
    <property type="entry name" value="AP_NUCLEASE_F2_3"/>
    <property type="match status" value="1"/>
</dbReference>
<dbReference type="VEuPathDB" id="FungiDB:H310_00390"/>
<evidence type="ECO:0000256" key="3">
    <source>
        <dbReference type="ARBA" id="ARBA00022723"/>
    </source>
</evidence>
<dbReference type="PROSITE" id="PS00730">
    <property type="entry name" value="AP_NUCLEASE_F2_2"/>
    <property type="match status" value="1"/>
</dbReference>
<feature type="compositionally biased region" description="Low complexity" evidence="9">
    <location>
        <begin position="9"/>
        <end position="20"/>
    </location>
</feature>
<dbReference type="SUPFAM" id="SSF51658">
    <property type="entry name" value="Xylose isomerase-like"/>
    <property type="match status" value="1"/>
</dbReference>
<dbReference type="PANTHER" id="PTHR21445:SF0">
    <property type="entry name" value="APURINIC-APYRIMIDINIC ENDONUCLEASE"/>
    <property type="match status" value="1"/>
</dbReference>
<name>A0A024UUH2_9STRA</name>
<dbReference type="RefSeq" id="XP_008861385.1">
    <property type="nucleotide sequence ID" value="XM_008863163.1"/>
</dbReference>
<dbReference type="SMART" id="SM00518">
    <property type="entry name" value="AP2Ec"/>
    <property type="match status" value="1"/>
</dbReference>
<dbReference type="FunFam" id="3.20.20.150:FF:000001">
    <property type="entry name" value="Probable endonuclease 4"/>
    <property type="match status" value="1"/>
</dbReference>
<organism evidence="11">
    <name type="scientific">Aphanomyces invadans</name>
    <dbReference type="NCBI Taxonomy" id="157072"/>
    <lineage>
        <taxon>Eukaryota</taxon>
        <taxon>Sar</taxon>
        <taxon>Stramenopiles</taxon>
        <taxon>Oomycota</taxon>
        <taxon>Saprolegniomycetes</taxon>
        <taxon>Saprolegniales</taxon>
        <taxon>Verrucalvaceae</taxon>
        <taxon>Aphanomyces</taxon>
    </lineage>
</organism>
<feature type="region of interest" description="Disordered" evidence="9">
    <location>
        <begin position="1"/>
        <end position="20"/>
    </location>
</feature>
<evidence type="ECO:0000313" key="11">
    <source>
        <dbReference type="EMBL" id="ETW09974.1"/>
    </source>
</evidence>
<dbReference type="PROSITE" id="PS51432">
    <property type="entry name" value="AP_NUCLEASE_F2_4"/>
    <property type="match status" value="1"/>
</dbReference>
<feature type="domain" description="Xylose isomerase-like TIM barrel" evidence="10">
    <location>
        <begin position="138"/>
        <end position="413"/>
    </location>
</feature>
<keyword evidence="7" id="KW-0234">DNA repair</keyword>
<evidence type="ECO:0000256" key="1">
    <source>
        <dbReference type="ARBA" id="ARBA00001947"/>
    </source>
</evidence>
<dbReference type="GeneID" id="20077440"/>
<evidence type="ECO:0000256" key="2">
    <source>
        <dbReference type="ARBA" id="ARBA00005340"/>
    </source>
</evidence>
<proteinExistence type="inferred from homology"/>
<dbReference type="GO" id="GO:0003906">
    <property type="term" value="F:DNA-(apurinic or apyrimidinic site) endonuclease activity"/>
    <property type="evidence" value="ECO:0007669"/>
    <property type="project" value="TreeGrafter"/>
</dbReference>
<sequence length="423" mass="46927">MIRRSLRVASISAGSTSATAAMKTAANVKKRIVDEIKVEATKKGKLEVMTEEKVKPSKRAKRVKPELKASPVDDVGTPSASPLPSKPKKVSKKDEEKATQLNSYLSHIQARRENTAHSQKLVGAHVSGANGLENVVFNAAKIGARAFAFFTRSHRSWSCKPLTQDTITAFHAAMKRFGYAPGDVVPHGSYLLNCGSPDVDVLQKSREGLLDEVRRCEALGLSLYNFHPGATKNEITVEECLDLIAESIELTLKQTKGVTILVENMSNQGCVLLSIVVIHFWFRPRSTIGGPFTHLRGIIDRVSEPHRDRVGVCLDTCHAFAAGWDLRDDEYEKTMAEFDATVGFKYLKAVHLNDSQGEVGCHVDRHEKIGRGHVGLKSFRRLMNDPRFNHIPMILETPYVDDDGYEAEISLLYSLYDKDIVQS</sequence>
<evidence type="ECO:0000256" key="8">
    <source>
        <dbReference type="ARBA" id="ARBA00054483"/>
    </source>
</evidence>
<comment type="cofactor">
    <cofactor evidence="1">
        <name>Zn(2+)</name>
        <dbReference type="ChEBI" id="CHEBI:29105"/>
    </cofactor>
</comment>
<dbReference type="InterPro" id="IPR001719">
    <property type="entry name" value="AP_endonuc_2"/>
</dbReference>
<dbReference type="InterPro" id="IPR018246">
    <property type="entry name" value="AP_endonuc_F2_Zn_BS"/>
</dbReference>
<dbReference type="Gene3D" id="3.20.20.150">
    <property type="entry name" value="Divalent-metal-dependent TIM barrel enzymes"/>
    <property type="match status" value="1"/>
</dbReference>
<dbReference type="HAMAP" id="MF_00152">
    <property type="entry name" value="Nfo"/>
    <property type="match status" value="1"/>
</dbReference>
<dbReference type="NCBIfam" id="TIGR00587">
    <property type="entry name" value="nfo"/>
    <property type="match status" value="1"/>
</dbReference>
<keyword evidence="5" id="KW-0378">Hydrolase</keyword>
<dbReference type="eggNOG" id="KOG3997">
    <property type="taxonomic scope" value="Eukaryota"/>
</dbReference>
<dbReference type="GO" id="GO:0005739">
    <property type="term" value="C:mitochondrion"/>
    <property type="evidence" value="ECO:0007669"/>
    <property type="project" value="TreeGrafter"/>
</dbReference>
<dbReference type="PANTHER" id="PTHR21445">
    <property type="entry name" value="ENDONUCLEASE IV ENDODEOXYRIBONUCLEASE IV"/>
    <property type="match status" value="1"/>
</dbReference>
<evidence type="ECO:0000259" key="10">
    <source>
        <dbReference type="Pfam" id="PF01261"/>
    </source>
</evidence>
<protein>
    <recommendedName>
        <fullName evidence="10">Xylose isomerase-like TIM barrel domain-containing protein</fullName>
    </recommendedName>
</protein>
<evidence type="ECO:0000256" key="9">
    <source>
        <dbReference type="SAM" id="MobiDB-lite"/>
    </source>
</evidence>
<keyword evidence="6" id="KW-0862">Zinc</keyword>
<dbReference type="InterPro" id="IPR013022">
    <property type="entry name" value="Xyl_isomerase-like_TIM-brl"/>
</dbReference>
<dbReference type="GO" id="GO:0006284">
    <property type="term" value="P:base-excision repair"/>
    <property type="evidence" value="ECO:0007669"/>
    <property type="project" value="TreeGrafter"/>
</dbReference>
<evidence type="ECO:0000256" key="4">
    <source>
        <dbReference type="ARBA" id="ARBA00022763"/>
    </source>
</evidence>
<dbReference type="EMBL" id="KI913952">
    <property type="protein sequence ID" value="ETW09974.1"/>
    <property type="molecule type" value="Genomic_DNA"/>
</dbReference>
<dbReference type="STRING" id="157072.A0A024UUH2"/>
<comment type="function">
    <text evidence="8">Plays a role in mitochondrial DNA base excision repair (BER) pathway induced by oxidative stress. Has apurinic/apyrimidinic (AP) endonuclease activity towards double-stranded DNA (dsDNA) with a preference for C as opposite base. Has 3'-phosphatase activity; removes 3'-phosphate from blunt-end, recessed, and gapped DNA templates and thus, removes 3'-blocks for DNA polymerase activity during BER. Lacks 3'-5' exonuclease activity and does not cleave damaged bases by nucleotide incision repair (NIR).</text>
</comment>
<gene>
    <name evidence="11" type="ORF">H310_00390</name>
</gene>
<feature type="region of interest" description="Disordered" evidence="9">
    <location>
        <begin position="51"/>
        <end position="98"/>
    </location>
</feature>
<keyword evidence="3" id="KW-0479">Metal-binding</keyword>
<evidence type="ECO:0000256" key="5">
    <source>
        <dbReference type="ARBA" id="ARBA00022801"/>
    </source>
</evidence>
<evidence type="ECO:0000256" key="7">
    <source>
        <dbReference type="ARBA" id="ARBA00023204"/>
    </source>
</evidence>
<dbReference type="GO" id="GO:0008270">
    <property type="term" value="F:zinc ion binding"/>
    <property type="evidence" value="ECO:0007669"/>
    <property type="project" value="InterPro"/>
</dbReference>
<dbReference type="GO" id="GO:0005634">
    <property type="term" value="C:nucleus"/>
    <property type="evidence" value="ECO:0007669"/>
    <property type="project" value="TreeGrafter"/>
</dbReference>
<dbReference type="GO" id="GO:0008081">
    <property type="term" value="F:phosphoric diester hydrolase activity"/>
    <property type="evidence" value="ECO:0007669"/>
    <property type="project" value="TreeGrafter"/>
</dbReference>
<dbReference type="GO" id="GO:0003677">
    <property type="term" value="F:DNA binding"/>
    <property type="evidence" value="ECO:0007669"/>
    <property type="project" value="InterPro"/>
</dbReference>
<accession>A0A024UUH2</accession>
<dbReference type="CDD" id="cd00019">
    <property type="entry name" value="AP2Ec"/>
    <property type="match status" value="1"/>
</dbReference>
<evidence type="ECO:0000256" key="6">
    <source>
        <dbReference type="ARBA" id="ARBA00022833"/>
    </source>
</evidence>
<comment type="similarity">
    <text evidence="2">Belongs to the AP endonuclease 2 family.</text>
</comment>
<dbReference type="AlphaFoldDB" id="A0A024UUH2"/>